<gene>
    <name evidence="4" type="ORF">QM524_12630</name>
</gene>
<reference evidence="4 5" key="1">
    <citation type="submission" date="2023-05" db="EMBL/GenBank/DDBJ databases">
        <title>Novel species of genus Flectobacillus isolated from stream in China.</title>
        <authorList>
            <person name="Lu H."/>
        </authorList>
    </citation>
    <scope>NUCLEOTIDE SEQUENCE [LARGE SCALE GENOMIC DNA]</scope>
    <source>
        <strain evidence="4 5">KCTC 42575</strain>
    </source>
</reference>
<evidence type="ECO:0000313" key="5">
    <source>
        <dbReference type="Proteomes" id="UP001236507"/>
    </source>
</evidence>
<evidence type="ECO:0000259" key="2">
    <source>
        <dbReference type="Pfam" id="PF00156"/>
    </source>
</evidence>
<dbReference type="CDD" id="cd06223">
    <property type="entry name" value="PRTases_typeI"/>
    <property type="match status" value="1"/>
</dbReference>
<organism evidence="4 5">
    <name type="scientific">Flectobacillus roseus</name>
    <dbReference type="NCBI Taxonomy" id="502259"/>
    <lineage>
        <taxon>Bacteria</taxon>
        <taxon>Pseudomonadati</taxon>
        <taxon>Bacteroidota</taxon>
        <taxon>Cytophagia</taxon>
        <taxon>Cytophagales</taxon>
        <taxon>Flectobacillaceae</taxon>
        <taxon>Flectobacillus</taxon>
    </lineage>
</organism>
<comment type="caution">
    <text evidence="4">The sequence shown here is derived from an EMBL/GenBank/DDBJ whole genome shotgun (WGS) entry which is preliminary data.</text>
</comment>
<proteinExistence type="inferred from homology"/>
<keyword evidence="4" id="KW-0808">Transferase</keyword>
<evidence type="ECO:0000313" key="4">
    <source>
        <dbReference type="EMBL" id="MDI9860058.1"/>
    </source>
</evidence>
<dbReference type="InterPro" id="IPR000836">
    <property type="entry name" value="PRTase_dom"/>
</dbReference>
<keyword evidence="4" id="KW-0328">Glycosyltransferase</keyword>
<evidence type="ECO:0000259" key="3">
    <source>
        <dbReference type="Pfam" id="PF18912"/>
    </source>
</evidence>
<dbReference type="PANTHER" id="PTHR47505">
    <property type="entry name" value="DNA UTILIZATION PROTEIN YHGH"/>
    <property type="match status" value="1"/>
</dbReference>
<feature type="domain" description="Double zinc ribbon" evidence="3">
    <location>
        <begin position="5"/>
        <end position="37"/>
    </location>
</feature>
<accession>A0ABT6Y911</accession>
<dbReference type="InterPro" id="IPR044005">
    <property type="entry name" value="DZR_2"/>
</dbReference>
<dbReference type="Proteomes" id="UP001236507">
    <property type="component" value="Unassembled WGS sequence"/>
</dbReference>
<dbReference type="PANTHER" id="PTHR47505:SF1">
    <property type="entry name" value="DNA UTILIZATION PROTEIN YHGH"/>
    <property type="match status" value="1"/>
</dbReference>
<dbReference type="InterPro" id="IPR029057">
    <property type="entry name" value="PRTase-like"/>
</dbReference>
<name>A0ABT6Y911_9BACT</name>
<dbReference type="Pfam" id="PF18912">
    <property type="entry name" value="DZR_2"/>
    <property type="match status" value="1"/>
</dbReference>
<feature type="domain" description="Phosphoribosyltransferase" evidence="2">
    <location>
        <begin position="154"/>
        <end position="223"/>
    </location>
</feature>
<evidence type="ECO:0000256" key="1">
    <source>
        <dbReference type="ARBA" id="ARBA00008007"/>
    </source>
</evidence>
<dbReference type="InterPro" id="IPR051910">
    <property type="entry name" value="ComF/GntX_DNA_util-trans"/>
</dbReference>
<comment type="similarity">
    <text evidence="1">Belongs to the ComF/GntX family.</text>
</comment>
<dbReference type="Pfam" id="PF00156">
    <property type="entry name" value="Pribosyltran"/>
    <property type="match status" value="1"/>
</dbReference>
<sequence>MFKAFLQLLFPDVCVACKEPLVAQEKHLCTDCMFDLPKTDSHKGLYHVLENRFAGRIMPQHQFAYLKFKKASNVQHIMHAIKYGGNQELGQMLGRWFGADLNEVGLANTFDVYIPIPLHKKRQLERGYNQATCIAEGLAESLGGIVLENAVQRVRATESQVRKKRMERFENVEKLFEVITPEILENKRIVIVDDTLTTGATIGSCFEAIKAVNPKEISIMVLACAEQ</sequence>
<protein>
    <submittedName>
        <fullName evidence="4">Phosphoribosyltransferase family protein</fullName>
    </submittedName>
</protein>
<dbReference type="GO" id="GO:0016757">
    <property type="term" value="F:glycosyltransferase activity"/>
    <property type="evidence" value="ECO:0007669"/>
    <property type="project" value="UniProtKB-KW"/>
</dbReference>
<dbReference type="EMBL" id="JASHIF010000010">
    <property type="protein sequence ID" value="MDI9860058.1"/>
    <property type="molecule type" value="Genomic_DNA"/>
</dbReference>
<keyword evidence="5" id="KW-1185">Reference proteome</keyword>
<dbReference type="Gene3D" id="3.40.50.2020">
    <property type="match status" value="1"/>
</dbReference>
<dbReference type="RefSeq" id="WP_283344885.1">
    <property type="nucleotide sequence ID" value="NZ_JASHIF010000010.1"/>
</dbReference>
<dbReference type="SUPFAM" id="SSF53271">
    <property type="entry name" value="PRTase-like"/>
    <property type="match status" value="1"/>
</dbReference>